<gene>
    <name evidence="1" type="ORF">RQM65_04355</name>
</gene>
<evidence type="ECO:0000313" key="1">
    <source>
        <dbReference type="EMBL" id="MDT7827894.1"/>
    </source>
</evidence>
<dbReference type="PROSITE" id="PS51257">
    <property type="entry name" value="PROKAR_LIPOPROTEIN"/>
    <property type="match status" value="1"/>
</dbReference>
<dbReference type="EMBL" id="JAVTTP010000001">
    <property type="protein sequence ID" value="MDT7827894.1"/>
    <property type="molecule type" value="Genomic_DNA"/>
</dbReference>
<organism evidence="1 2">
    <name type="scientific">Pricia mediterranea</name>
    <dbReference type="NCBI Taxonomy" id="3076079"/>
    <lineage>
        <taxon>Bacteria</taxon>
        <taxon>Pseudomonadati</taxon>
        <taxon>Bacteroidota</taxon>
        <taxon>Flavobacteriia</taxon>
        <taxon>Flavobacteriales</taxon>
        <taxon>Flavobacteriaceae</taxon>
        <taxon>Pricia</taxon>
    </lineage>
</organism>
<comment type="caution">
    <text evidence="1">The sequence shown here is derived from an EMBL/GenBank/DDBJ whole genome shotgun (WGS) entry which is preliminary data.</text>
</comment>
<dbReference type="Proteomes" id="UP001250656">
    <property type="component" value="Unassembled WGS sequence"/>
</dbReference>
<sequence>MKKTLWVLLILVTFIGFGSCSIDDSNDIEIIKPGDTVISGKNSAEKATLKL</sequence>
<protein>
    <submittedName>
        <fullName evidence="1">Uncharacterized protein</fullName>
    </submittedName>
</protein>
<keyword evidence="2" id="KW-1185">Reference proteome</keyword>
<dbReference type="RefSeq" id="WP_314013020.1">
    <property type="nucleotide sequence ID" value="NZ_JAVTTP010000001.1"/>
</dbReference>
<evidence type="ECO:0000313" key="2">
    <source>
        <dbReference type="Proteomes" id="UP001250656"/>
    </source>
</evidence>
<reference evidence="1 2" key="1">
    <citation type="submission" date="2023-09" db="EMBL/GenBank/DDBJ databases">
        <title>Novel taxa isolated from Blanes Bay.</title>
        <authorList>
            <person name="Rey-Velasco X."/>
            <person name="Lucena T."/>
        </authorList>
    </citation>
    <scope>NUCLEOTIDE SEQUENCE [LARGE SCALE GENOMIC DNA]</scope>
    <source>
        <strain evidence="1 2">S334</strain>
    </source>
</reference>
<accession>A0ABU3L2C3</accession>
<name>A0ABU3L2C3_9FLAO</name>
<proteinExistence type="predicted"/>